<evidence type="ECO:0000256" key="1">
    <source>
        <dbReference type="SAM" id="MobiDB-lite"/>
    </source>
</evidence>
<organism evidence="2 3">
    <name type="scientific">Trichinella britovi</name>
    <name type="common">Parasitic roundworm</name>
    <dbReference type="NCBI Taxonomy" id="45882"/>
    <lineage>
        <taxon>Eukaryota</taxon>
        <taxon>Metazoa</taxon>
        <taxon>Ecdysozoa</taxon>
        <taxon>Nematoda</taxon>
        <taxon>Enoplea</taxon>
        <taxon>Dorylaimia</taxon>
        <taxon>Trichinellida</taxon>
        <taxon>Trichinellidae</taxon>
        <taxon>Trichinella</taxon>
    </lineage>
</organism>
<feature type="region of interest" description="Disordered" evidence="1">
    <location>
        <begin position="1"/>
        <end position="30"/>
    </location>
</feature>
<feature type="compositionally biased region" description="Basic and acidic residues" evidence="1">
    <location>
        <begin position="1"/>
        <end position="12"/>
    </location>
</feature>
<proteinExistence type="predicted"/>
<dbReference type="Proteomes" id="UP000054653">
    <property type="component" value="Unassembled WGS sequence"/>
</dbReference>
<protein>
    <submittedName>
        <fullName evidence="2">Uncharacterized protein</fullName>
    </submittedName>
</protein>
<evidence type="ECO:0000313" key="2">
    <source>
        <dbReference type="EMBL" id="KRY55555.1"/>
    </source>
</evidence>
<dbReference type="EMBL" id="JYDI01000053">
    <property type="protein sequence ID" value="KRY55555.1"/>
    <property type="molecule type" value="Genomic_DNA"/>
</dbReference>
<name>A0A0V1D3J6_TRIBR</name>
<gene>
    <name evidence="2" type="ORF">T03_15341</name>
</gene>
<accession>A0A0V1D3J6</accession>
<evidence type="ECO:0000313" key="3">
    <source>
        <dbReference type="Proteomes" id="UP000054653"/>
    </source>
</evidence>
<reference evidence="2 3" key="1">
    <citation type="submission" date="2015-01" db="EMBL/GenBank/DDBJ databases">
        <title>Evolution of Trichinella species and genotypes.</title>
        <authorList>
            <person name="Korhonen P.K."/>
            <person name="Edoardo P."/>
            <person name="Giuseppe L.R."/>
            <person name="Gasser R.B."/>
        </authorList>
    </citation>
    <scope>NUCLEOTIDE SEQUENCE [LARGE SCALE GENOMIC DNA]</scope>
    <source>
        <strain evidence="2">ISS120</strain>
    </source>
</reference>
<dbReference type="AlphaFoldDB" id="A0A0V1D3J6"/>
<keyword evidence="3" id="KW-1185">Reference proteome</keyword>
<sequence>MMHGDCTDHSGDTETTTGNRPHGAPMDQTKRLRIHVDDYSTANGLFPLRKV</sequence>
<comment type="caution">
    <text evidence="2">The sequence shown here is derived from an EMBL/GenBank/DDBJ whole genome shotgun (WGS) entry which is preliminary data.</text>
</comment>